<reference evidence="2" key="1">
    <citation type="submission" date="2022-11" db="EMBL/GenBank/DDBJ databases">
        <authorList>
            <person name="Scott C."/>
            <person name="Bruce N."/>
        </authorList>
    </citation>
    <scope>NUCLEOTIDE SEQUENCE</scope>
</reference>
<keyword evidence="3" id="KW-1185">Reference proteome</keyword>
<name>A0A9P1GWM4_9PEZI</name>
<feature type="compositionally biased region" description="Pro residues" evidence="1">
    <location>
        <begin position="107"/>
        <end position="120"/>
    </location>
</feature>
<evidence type="ECO:0000313" key="2">
    <source>
        <dbReference type="EMBL" id="CAI4212059.1"/>
    </source>
</evidence>
<dbReference type="OrthoDB" id="7873042at2759"/>
<evidence type="ECO:0000256" key="1">
    <source>
        <dbReference type="SAM" id="MobiDB-lite"/>
    </source>
</evidence>
<feature type="compositionally biased region" description="Low complexity" evidence="1">
    <location>
        <begin position="92"/>
        <end position="106"/>
    </location>
</feature>
<protein>
    <submittedName>
        <fullName evidence="2">Uncharacterized protein</fullName>
    </submittedName>
</protein>
<feature type="compositionally biased region" description="Low complexity" evidence="1">
    <location>
        <begin position="12"/>
        <end position="67"/>
    </location>
</feature>
<gene>
    <name evidence="2" type="ORF">PPNO1_LOCUS1829</name>
</gene>
<feature type="region of interest" description="Disordered" evidence="1">
    <location>
        <begin position="1"/>
        <end position="123"/>
    </location>
</feature>
<evidence type="ECO:0000313" key="3">
    <source>
        <dbReference type="Proteomes" id="UP000838763"/>
    </source>
</evidence>
<proteinExistence type="predicted"/>
<dbReference type="AlphaFoldDB" id="A0A9P1GWM4"/>
<dbReference type="EMBL" id="CALLCH030000003">
    <property type="protein sequence ID" value="CAI4212059.1"/>
    <property type="molecule type" value="Genomic_DNA"/>
</dbReference>
<organism evidence="2 3">
    <name type="scientific">Parascedosporium putredinis</name>
    <dbReference type="NCBI Taxonomy" id="1442378"/>
    <lineage>
        <taxon>Eukaryota</taxon>
        <taxon>Fungi</taxon>
        <taxon>Dikarya</taxon>
        <taxon>Ascomycota</taxon>
        <taxon>Pezizomycotina</taxon>
        <taxon>Sordariomycetes</taxon>
        <taxon>Hypocreomycetidae</taxon>
        <taxon>Microascales</taxon>
        <taxon>Microascaceae</taxon>
        <taxon>Parascedosporium</taxon>
    </lineage>
</organism>
<comment type="caution">
    <text evidence="2">The sequence shown here is derived from an EMBL/GenBank/DDBJ whole genome shotgun (WGS) entry which is preliminary data.</text>
</comment>
<dbReference type="Proteomes" id="UP000838763">
    <property type="component" value="Unassembled WGS sequence"/>
</dbReference>
<accession>A0A9P1GWM4</accession>
<sequence>MQGCSHKPQWRPRPSAETAAAAAATVLSSTPTPRQQQQQYYQPPPQQQQQYYQPPPQQHQYQQAPSWQQPPQPSQQQYHGSPSGFSPPPQQQQPQQQQQQHYGAPAGFPPPPQQPAPPPSLWTEHLFYANGNPTPAFESLMGKAFSGFLDASQFATEHNIWKNNYKVNPMFAAEDMADYEFKAALEAPVRGMPLLTRAGFIDYMGLEYAGDPDLCLAFLNAALRFYNVPSAAKGPVPRYLFPAARTPELQRRIDESSARCRSAAQSRLNAVTVQHQLQAQGRQAAVDLVSDVRYVYY</sequence>